<organism evidence="2 3">
    <name type="scientific">Longibaculum muris</name>
    <dbReference type="NCBI Taxonomy" id="1796628"/>
    <lineage>
        <taxon>Bacteria</taxon>
        <taxon>Bacillati</taxon>
        <taxon>Bacillota</taxon>
        <taxon>Erysipelotrichia</taxon>
        <taxon>Erysipelotrichales</taxon>
        <taxon>Coprobacillaceae</taxon>
        <taxon>Longibaculum</taxon>
    </lineage>
</organism>
<name>A0A4R3Z2M7_9FIRM</name>
<dbReference type="AlphaFoldDB" id="A0A4R3Z2M7"/>
<evidence type="ECO:0000256" key="1">
    <source>
        <dbReference type="SAM" id="Phobius"/>
    </source>
</evidence>
<keyword evidence="1" id="KW-0812">Transmembrane</keyword>
<dbReference type="EMBL" id="SMCQ01000009">
    <property type="protein sequence ID" value="TCV99424.1"/>
    <property type="molecule type" value="Genomic_DNA"/>
</dbReference>
<comment type="caution">
    <text evidence="2">The sequence shown here is derived from an EMBL/GenBank/DDBJ whole genome shotgun (WGS) entry which is preliminary data.</text>
</comment>
<feature type="transmembrane region" description="Helical" evidence="1">
    <location>
        <begin position="157"/>
        <end position="181"/>
    </location>
</feature>
<dbReference type="RefSeq" id="WP_066446782.1">
    <property type="nucleotide sequence ID" value="NZ_CAUWFI010000048.1"/>
</dbReference>
<keyword evidence="1" id="KW-1133">Transmembrane helix</keyword>
<feature type="transmembrane region" description="Helical" evidence="1">
    <location>
        <begin position="46"/>
        <end position="68"/>
    </location>
</feature>
<accession>A0A4R3Z2M7</accession>
<feature type="transmembrane region" description="Helical" evidence="1">
    <location>
        <begin position="193"/>
        <end position="214"/>
    </location>
</feature>
<feature type="transmembrane region" description="Helical" evidence="1">
    <location>
        <begin position="12"/>
        <end position="34"/>
    </location>
</feature>
<protein>
    <recommendedName>
        <fullName evidence="4">ABC-2 family transporter</fullName>
    </recommendedName>
</protein>
<sequence length="251" mass="28240">MLKLMKYEFIHSYRTFLMSFAAFLIGCIIMPYVMDGFLSKLPFISVIFGLGFAVLLMGIAIALFVSIFMNFNRSVFERPGYLTLTLPVSTTELIVAKVLTAVIWLIIAGIVLIAGFILMMIVTSFKMEALTVSSLMSAVTEIAGSFMNYMVHYPLDFLGNVVFVLGNLFITVGSIYFALTLAHSKWVRKHQMVFAIIGYLVLNLIIGWIALTVFGDYISSHTMFYGFYYIVFGLLLSGLTVYLIDHHIEIE</sequence>
<evidence type="ECO:0000313" key="3">
    <source>
        <dbReference type="Proteomes" id="UP000295515"/>
    </source>
</evidence>
<feature type="transmembrane region" description="Helical" evidence="1">
    <location>
        <begin position="226"/>
        <end position="244"/>
    </location>
</feature>
<dbReference type="GeneID" id="98915294"/>
<dbReference type="Proteomes" id="UP000295515">
    <property type="component" value="Unassembled WGS sequence"/>
</dbReference>
<keyword evidence="3" id="KW-1185">Reference proteome</keyword>
<reference evidence="2 3" key="1">
    <citation type="submission" date="2019-03" db="EMBL/GenBank/DDBJ databases">
        <title>Genomic Encyclopedia of Type Strains, Phase IV (KMG-IV): sequencing the most valuable type-strain genomes for metagenomic binning, comparative biology and taxonomic classification.</title>
        <authorList>
            <person name="Goeker M."/>
        </authorList>
    </citation>
    <scope>NUCLEOTIDE SEQUENCE [LARGE SCALE GENOMIC DNA]</scope>
    <source>
        <strain evidence="2 3">DSM 29487</strain>
    </source>
</reference>
<proteinExistence type="predicted"/>
<dbReference type="PROSITE" id="PS51257">
    <property type="entry name" value="PROKAR_LIPOPROTEIN"/>
    <property type="match status" value="1"/>
</dbReference>
<evidence type="ECO:0008006" key="4">
    <source>
        <dbReference type="Google" id="ProtNLM"/>
    </source>
</evidence>
<feature type="transmembrane region" description="Helical" evidence="1">
    <location>
        <begin position="102"/>
        <end position="122"/>
    </location>
</feature>
<keyword evidence="1" id="KW-0472">Membrane</keyword>
<evidence type="ECO:0000313" key="2">
    <source>
        <dbReference type="EMBL" id="TCV99424.1"/>
    </source>
</evidence>
<gene>
    <name evidence="2" type="ORF">EDD60_1095</name>
</gene>